<dbReference type="RefSeq" id="WP_207863457.1">
    <property type="nucleotide sequence ID" value="NZ_JAFREP010000057.1"/>
</dbReference>
<evidence type="ECO:0000259" key="1">
    <source>
        <dbReference type="Pfam" id="PF01882"/>
    </source>
</evidence>
<dbReference type="PANTHER" id="PTHR33608">
    <property type="entry name" value="BLL2464 PROTEIN"/>
    <property type="match status" value="1"/>
</dbReference>
<comment type="caution">
    <text evidence="2">The sequence shown here is derived from an EMBL/GenBank/DDBJ whole genome shotgun (WGS) entry which is preliminary data.</text>
</comment>
<name>A0A8J7U707_9BACT</name>
<feature type="domain" description="DUF58" evidence="1">
    <location>
        <begin position="42"/>
        <end position="254"/>
    </location>
</feature>
<proteinExistence type="predicted"/>
<gene>
    <name evidence="2" type="ORF">J3U88_32905</name>
</gene>
<keyword evidence="3" id="KW-1185">Reference proteome</keyword>
<evidence type="ECO:0000313" key="3">
    <source>
        <dbReference type="Proteomes" id="UP000664417"/>
    </source>
</evidence>
<reference evidence="2" key="1">
    <citation type="submission" date="2021-03" db="EMBL/GenBank/DDBJ databases">
        <authorList>
            <person name="Wang G."/>
        </authorList>
    </citation>
    <scope>NUCLEOTIDE SEQUENCE</scope>
    <source>
        <strain evidence="2">KCTC 12899</strain>
    </source>
</reference>
<dbReference type="Pfam" id="PF01882">
    <property type="entry name" value="DUF58"/>
    <property type="match status" value="1"/>
</dbReference>
<protein>
    <submittedName>
        <fullName evidence="2">DUF58 domain-containing protein</fullName>
    </submittedName>
</protein>
<dbReference type="PANTHER" id="PTHR33608:SF6">
    <property type="entry name" value="BLL2464 PROTEIN"/>
    <property type="match status" value="1"/>
</dbReference>
<dbReference type="InterPro" id="IPR002881">
    <property type="entry name" value="DUF58"/>
</dbReference>
<dbReference type="Gene3D" id="3.40.50.410">
    <property type="entry name" value="von Willebrand factor, type A domain"/>
    <property type="match status" value="1"/>
</dbReference>
<dbReference type="Proteomes" id="UP000664417">
    <property type="component" value="Unassembled WGS sequence"/>
</dbReference>
<evidence type="ECO:0000313" key="2">
    <source>
        <dbReference type="EMBL" id="MBO1323312.1"/>
    </source>
</evidence>
<dbReference type="AlphaFoldDB" id="A0A8J7U707"/>
<sequence>MDAKEIIRQVRRIEIKTRKMVDETLAGQYHSAFKGQGMEFSEVRAYQAGDDIRAIDWNVTARSGGEPFIKKFAEERELTVMILADMSGSQEFGSSSKAKRDLAAELTALFSFSAIRNQDKVGCLIFTDQVELFVPPKKGKKHVLRLVREILAFEPKRVKTDIGEALSYFSRIVKRKAVVFLISDFLDQGYEKPLRFVRGRHDLVAIPLVDPRELEPPQSGLYVLEDGETGHETYVDFGSKRVREAYIRQAKAIRQNTLQTLKKSRVDTIPLECGEDYDTALMNFFKMREMRR</sequence>
<dbReference type="InterPro" id="IPR036465">
    <property type="entry name" value="vWFA_dom_sf"/>
</dbReference>
<organism evidence="2 3">
    <name type="scientific">Acanthopleuribacter pedis</name>
    <dbReference type="NCBI Taxonomy" id="442870"/>
    <lineage>
        <taxon>Bacteria</taxon>
        <taxon>Pseudomonadati</taxon>
        <taxon>Acidobacteriota</taxon>
        <taxon>Holophagae</taxon>
        <taxon>Acanthopleuribacterales</taxon>
        <taxon>Acanthopleuribacteraceae</taxon>
        <taxon>Acanthopleuribacter</taxon>
    </lineage>
</organism>
<dbReference type="EMBL" id="JAFREP010000057">
    <property type="protein sequence ID" value="MBO1323312.1"/>
    <property type="molecule type" value="Genomic_DNA"/>
</dbReference>
<dbReference type="SUPFAM" id="SSF53300">
    <property type="entry name" value="vWA-like"/>
    <property type="match status" value="1"/>
</dbReference>
<accession>A0A8J7U707</accession>